<dbReference type="GO" id="GO:0006310">
    <property type="term" value="P:DNA recombination"/>
    <property type="evidence" value="ECO:0007669"/>
    <property type="project" value="UniProtKB-KW"/>
</dbReference>
<reference evidence="3" key="1">
    <citation type="journal article" date="2016" name="Nature">
        <title>Genome evolution in the allotetraploid frog Xenopus laevis.</title>
        <authorList>
            <person name="Session A.M."/>
            <person name="Uno Y."/>
            <person name="Kwon T."/>
            <person name="Chapman J.A."/>
            <person name="Toyoda A."/>
            <person name="Takahashi S."/>
            <person name="Fukui A."/>
            <person name="Hikosaka A."/>
            <person name="Suzuki A."/>
            <person name="Kondo M."/>
            <person name="van Heeringen S.J."/>
            <person name="Quigley I."/>
            <person name="Heinz S."/>
            <person name="Ogino H."/>
            <person name="Ochi H."/>
            <person name="Hellsten U."/>
            <person name="Lyons J.B."/>
            <person name="Simakov O."/>
            <person name="Putnam N."/>
            <person name="Stites J."/>
            <person name="Kuroki Y."/>
            <person name="Tanaka T."/>
            <person name="Michiue T."/>
            <person name="Watanabe M."/>
            <person name="Bogdanovic O."/>
            <person name="Lister R."/>
            <person name="Georgiou G."/>
            <person name="Paranjpe S.S."/>
            <person name="van Kruijsbergen I."/>
            <person name="Shu S."/>
            <person name="Carlson J."/>
            <person name="Kinoshita T."/>
            <person name="Ohta Y."/>
            <person name="Mawaribuchi S."/>
            <person name="Jenkins J."/>
            <person name="Grimwood J."/>
            <person name="Schmutz J."/>
            <person name="Mitros T."/>
            <person name="Mozaffari S.V."/>
            <person name="Suzuki Y."/>
            <person name="Haramoto Y."/>
            <person name="Yamamoto T.S."/>
            <person name="Takagi C."/>
            <person name="Heald R."/>
            <person name="Miller K."/>
            <person name="Haudenschild C."/>
            <person name="Kitzman J."/>
            <person name="Nakayama T."/>
            <person name="Izutsu Y."/>
            <person name="Robert J."/>
            <person name="Fortriede J."/>
            <person name="Burns K."/>
            <person name="Lotay V."/>
            <person name="Karimi K."/>
            <person name="Yasuoka Y."/>
            <person name="Dichmann D.S."/>
            <person name="Flajnik M.F."/>
            <person name="Houston D.W."/>
            <person name="Shendure J."/>
            <person name="DuPasquier L."/>
            <person name="Vize P.D."/>
            <person name="Zorn A.M."/>
            <person name="Ito M."/>
            <person name="Marcotte E.M."/>
            <person name="Wallingford J.B."/>
            <person name="Ito Y."/>
            <person name="Asashima M."/>
            <person name="Ueno N."/>
            <person name="Matsuda Y."/>
            <person name="Veenstra G.J."/>
            <person name="Fujiyama A."/>
            <person name="Harland R.M."/>
            <person name="Taira M."/>
            <person name="Rokhsar D.S."/>
        </authorList>
    </citation>
    <scope>NUCLEOTIDE SEQUENCE [LARGE SCALE GENOMIC DNA]</scope>
    <source>
        <strain evidence="3">J</strain>
    </source>
</reference>
<sequence>MARKSQTMDQRKPITLNLVEKLLNVLNAVCFDDFEVTLFQCLFSFTYFVAFRISEIVASSKTADIELRSVNVTLFKQRLKIIIGKSKTDQVGRGNIIWLGPIKNTFLCPVSNYCRFLAVRPKSGSQFFIHHNKTPVTRFQFNKVLQKCVTSLGLQDEIYSSHSFRIGAATQASLLGFTEERIKKLGRWQSHRFHGIHLSEFGLDIFNIGLQTALERALLRWEVAKPH</sequence>
<dbReference type="Gene3D" id="1.10.443.10">
    <property type="entry name" value="Intergrase catalytic core"/>
    <property type="match status" value="1"/>
</dbReference>
<protein>
    <recommendedName>
        <fullName evidence="4">Tyr recombinase domain-containing protein</fullName>
    </recommendedName>
</protein>
<dbReference type="EMBL" id="CM004467">
    <property type="protein sequence ID" value="OCT97772.1"/>
    <property type="molecule type" value="Genomic_DNA"/>
</dbReference>
<evidence type="ECO:0000313" key="3">
    <source>
        <dbReference type="Proteomes" id="UP000694892"/>
    </source>
</evidence>
<evidence type="ECO:0008006" key="4">
    <source>
        <dbReference type="Google" id="ProtNLM"/>
    </source>
</evidence>
<dbReference type="InterPro" id="IPR052925">
    <property type="entry name" value="Phage_Integrase-like_Recomb"/>
</dbReference>
<dbReference type="InterPro" id="IPR011010">
    <property type="entry name" value="DNA_brk_join_enz"/>
</dbReference>
<proteinExistence type="predicted"/>
<gene>
    <name evidence="2" type="ORF">XELAEV_18010001mg</name>
</gene>
<dbReference type="InterPro" id="IPR013762">
    <property type="entry name" value="Integrase-like_cat_sf"/>
</dbReference>
<dbReference type="GO" id="GO:0003677">
    <property type="term" value="F:DNA binding"/>
    <property type="evidence" value="ECO:0007669"/>
    <property type="project" value="InterPro"/>
</dbReference>
<evidence type="ECO:0000256" key="1">
    <source>
        <dbReference type="ARBA" id="ARBA00023172"/>
    </source>
</evidence>
<dbReference type="Proteomes" id="UP000694892">
    <property type="component" value="Chromosome 1S"/>
</dbReference>
<dbReference type="SUPFAM" id="SSF56349">
    <property type="entry name" value="DNA breaking-rejoining enzymes"/>
    <property type="match status" value="1"/>
</dbReference>
<keyword evidence="1" id="KW-0233">DNA recombination</keyword>
<dbReference type="AlphaFoldDB" id="A0A974I0X8"/>
<evidence type="ECO:0000313" key="2">
    <source>
        <dbReference type="EMBL" id="OCT97772.1"/>
    </source>
</evidence>
<dbReference type="PANTHER" id="PTHR34605">
    <property type="entry name" value="PHAGE_INTEGRASE DOMAIN-CONTAINING PROTEIN"/>
    <property type="match status" value="1"/>
</dbReference>
<dbReference type="GO" id="GO:0015074">
    <property type="term" value="P:DNA integration"/>
    <property type="evidence" value="ECO:0007669"/>
    <property type="project" value="InterPro"/>
</dbReference>
<name>A0A974I0X8_XENLA</name>
<accession>A0A974I0X8</accession>
<dbReference type="PANTHER" id="PTHR34605:SF8">
    <property type="entry name" value="FILAGGRIN-2-LIKE ISOFORM X1"/>
    <property type="match status" value="1"/>
</dbReference>
<dbReference type="OMA" id="HICASQF"/>
<organism evidence="2 3">
    <name type="scientific">Xenopus laevis</name>
    <name type="common">African clawed frog</name>
    <dbReference type="NCBI Taxonomy" id="8355"/>
    <lineage>
        <taxon>Eukaryota</taxon>
        <taxon>Metazoa</taxon>
        <taxon>Chordata</taxon>
        <taxon>Craniata</taxon>
        <taxon>Vertebrata</taxon>
        <taxon>Euteleostomi</taxon>
        <taxon>Amphibia</taxon>
        <taxon>Batrachia</taxon>
        <taxon>Anura</taxon>
        <taxon>Pipoidea</taxon>
        <taxon>Pipidae</taxon>
        <taxon>Xenopodinae</taxon>
        <taxon>Xenopus</taxon>
        <taxon>Xenopus</taxon>
    </lineage>
</organism>